<dbReference type="EMBL" id="HBEK01008360">
    <property type="protein sequence ID" value="CAD8394577.1"/>
    <property type="molecule type" value="Transcribed_RNA"/>
</dbReference>
<organism evidence="1">
    <name type="scientific">Rhodosorus marinus</name>
    <dbReference type="NCBI Taxonomy" id="101924"/>
    <lineage>
        <taxon>Eukaryota</taxon>
        <taxon>Rhodophyta</taxon>
        <taxon>Stylonematophyceae</taxon>
        <taxon>Stylonematales</taxon>
        <taxon>Stylonemataceae</taxon>
        <taxon>Rhodosorus</taxon>
    </lineage>
</organism>
<gene>
    <name evidence="1" type="ORF">RMAR0315_LOCUS4562</name>
</gene>
<evidence type="ECO:0000313" key="1">
    <source>
        <dbReference type="EMBL" id="CAD8394577.1"/>
    </source>
</evidence>
<sequence length="205" mass="22974">MSIVSTLFRHATAQYEKIVTSTKRGAGLEEQEAIEAGLSVLQNIIEDFSIRSRGQGLFRCFLACLATKLQPGNTLIMRSRYQVERLEAALRTLFQLDPSKFGGLEEGAHDILLRLQRSYNDSTSKVSVKDMVSIGGDKSAKKRKKRRVRSRNSYVDEWLHEDDGFDAFADLEDFIVPRDEELGENDMFSGGELDLSVSGGSNMDI</sequence>
<dbReference type="AlphaFoldDB" id="A0A7S0G0Q5"/>
<protein>
    <submittedName>
        <fullName evidence="1">Uncharacterized protein</fullName>
    </submittedName>
</protein>
<name>A0A7S0G0Q5_9RHOD</name>
<accession>A0A7S0G0Q5</accession>
<reference evidence="1" key="1">
    <citation type="submission" date="2021-01" db="EMBL/GenBank/DDBJ databases">
        <authorList>
            <person name="Corre E."/>
            <person name="Pelletier E."/>
            <person name="Niang G."/>
            <person name="Scheremetjew M."/>
            <person name="Finn R."/>
            <person name="Kale V."/>
            <person name="Holt S."/>
            <person name="Cochrane G."/>
            <person name="Meng A."/>
            <person name="Brown T."/>
            <person name="Cohen L."/>
        </authorList>
    </citation>
    <scope>NUCLEOTIDE SEQUENCE</scope>
    <source>
        <strain evidence="1">UTEX LB 2760</strain>
    </source>
</reference>
<proteinExistence type="predicted"/>